<dbReference type="EMBL" id="MNCJ02000328">
    <property type="protein sequence ID" value="KAF5773108.1"/>
    <property type="molecule type" value="Genomic_DNA"/>
</dbReference>
<evidence type="ECO:0000313" key="1">
    <source>
        <dbReference type="EMBL" id="KAF5773108.1"/>
    </source>
</evidence>
<dbReference type="Gramene" id="mRNA:HanXRQr2_Chr13g0584981">
    <property type="protein sequence ID" value="CDS:HanXRQr2_Chr13g0584981.1"/>
    <property type="gene ID" value="HanXRQr2_Chr13g0584981"/>
</dbReference>
<proteinExistence type="predicted"/>
<reference evidence="1" key="1">
    <citation type="journal article" date="2017" name="Nature">
        <title>The sunflower genome provides insights into oil metabolism, flowering and Asterid evolution.</title>
        <authorList>
            <person name="Badouin H."/>
            <person name="Gouzy J."/>
            <person name="Grassa C.J."/>
            <person name="Murat F."/>
            <person name="Staton S.E."/>
            <person name="Cottret L."/>
            <person name="Lelandais-Briere C."/>
            <person name="Owens G.L."/>
            <person name="Carrere S."/>
            <person name="Mayjonade B."/>
            <person name="Legrand L."/>
            <person name="Gill N."/>
            <person name="Kane N.C."/>
            <person name="Bowers J.E."/>
            <person name="Hubner S."/>
            <person name="Bellec A."/>
            <person name="Berard A."/>
            <person name="Berges H."/>
            <person name="Blanchet N."/>
            <person name="Boniface M.C."/>
            <person name="Brunel D."/>
            <person name="Catrice O."/>
            <person name="Chaidir N."/>
            <person name="Claudel C."/>
            <person name="Donnadieu C."/>
            <person name="Faraut T."/>
            <person name="Fievet G."/>
            <person name="Helmstetter N."/>
            <person name="King M."/>
            <person name="Knapp S.J."/>
            <person name="Lai Z."/>
            <person name="Le Paslier M.C."/>
            <person name="Lippi Y."/>
            <person name="Lorenzon L."/>
            <person name="Mandel J.R."/>
            <person name="Marage G."/>
            <person name="Marchand G."/>
            <person name="Marquand E."/>
            <person name="Bret-Mestries E."/>
            <person name="Morien E."/>
            <person name="Nambeesan S."/>
            <person name="Nguyen T."/>
            <person name="Pegot-Espagnet P."/>
            <person name="Pouilly N."/>
            <person name="Raftis F."/>
            <person name="Sallet E."/>
            <person name="Schiex T."/>
            <person name="Thomas J."/>
            <person name="Vandecasteele C."/>
            <person name="Vares D."/>
            <person name="Vear F."/>
            <person name="Vautrin S."/>
            <person name="Crespi M."/>
            <person name="Mangin B."/>
            <person name="Burke J.M."/>
            <person name="Salse J."/>
            <person name="Munos S."/>
            <person name="Vincourt P."/>
            <person name="Rieseberg L.H."/>
            <person name="Langlade N.B."/>
        </authorList>
    </citation>
    <scope>NUCLEOTIDE SEQUENCE</scope>
    <source>
        <tissue evidence="1">Leaves</tissue>
    </source>
</reference>
<name>A0A9K3EHF8_HELAN</name>
<dbReference type="Proteomes" id="UP000215914">
    <property type="component" value="Unassembled WGS sequence"/>
</dbReference>
<sequence length="63" mass="7219">MQNYIYSFLLTHHLSSLNATMYYDDDTPGSFVFHFGVSLQLNNVNTMILSYSFIGSIVDKSFL</sequence>
<dbReference type="AlphaFoldDB" id="A0A9K3EHF8"/>
<gene>
    <name evidence="1" type="ORF">HanXRQr2_Chr13g0584981</name>
</gene>
<reference evidence="1" key="2">
    <citation type="submission" date="2020-06" db="EMBL/GenBank/DDBJ databases">
        <title>Helianthus annuus Genome sequencing and assembly Release 2.</title>
        <authorList>
            <person name="Gouzy J."/>
            <person name="Langlade N."/>
            <person name="Munos S."/>
        </authorList>
    </citation>
    <scope>NUCLEOTIDE SEQUENCE</scope>
    <source>
        <tissue evidence="1">Leaves</tissue>
    </source>
</reference>
<accession>A0A9K3EHF8</accession>
<comment type="caution">
    <text evidence="1">The sequence shown here is derived from an EMBL/GenBank/DDBJ whole genome shotgun (WGS) entry which is preliminary data.</text>
</comment>
<organism evidence="1 2">
    <name type="scientific">Helianthus annuus</name>
    <name type="common">Common sunflower</name>
    <dbReference type="NCBI Taxonomy" id="4232"/>
    <lineage>
        <taxon>Eukaryota</taxon>
        <taxon>Viridiplantae</taxon>
        <taxon>Streptophyta</taxon>
        <taxon>Embryophyta</taxon>
        <taxon>Tracheophyta</taxon>
        <taxon>Spermatophyta</taxon>
        <taxon>Magnoliopsida</taxon>
        <taxon>eudicotyledons</taxon>
        <taxon>Gunneridae</taxon>
        <taxon>Pentapetalae</taxon>
        <taxon>asterids</taxon>
        <taxon>campanulids</taxon>
        <taxon>Asterales</taxon>
        <taxon>Asteraceae</taxon>
        <taxon>Asteroideae</taxon>
        <taxon>Heliantheae alliance</taxon>
        <taxon>Heliantheae</taxon>
        <taxon>Helianthus</taxon>
    </lineage>
</organism>
<evidence type="ECO:0000313" key="2">
    <source>
        <dbReference type="Proteomes" id="UP000215914"/>
    </source>
</evidence>
<protein>
    <submittedName>
        <fullName evidence="1">Uncharacterized protein</fullName>
    </submittedName>
</protein>
<keyword evidence="2" id="KW-1185">Reference proteome</keyword>